<comment type="caution">
    <text evidence="7">The sequence shown here is derived from an EMBL/GenBank/DDBJ whole genome shotgun (WGS) entry which is preliminary data.</text>
</comment>
<proteinExistence type="predicted"/>
<evidence type="ECO:0000313" key="8">
    <source>
        <dbReference type="Proteomes" id="UP000597762"/>
    </source>
</evidence>
<dbReference type="AlphaFoldDB" id="A0A812BK71"/>
<dbReference type="SUPFAM" id="SSF55486">
    <property type="entry name" value="Metalloproteases ('zincins'), catalytic domain"/>
    <property type="match status" value="1"/>
</dbReference>
<reference evidence="7" key="1">
    <citation type="submission" date="2021-01" db="EMBL/GenBank/DDBJ databases">
        <authorList>
            <person name="Li R."/>
            <person name="Bekaert M."/>
        </authorList>
    </citation>
    <scope>NUCLEOTIDE SEQUENCE</scope>
    <source>
        <strain evidence="7">Farmed</strain>
    </source>
</reference>
<name>A0A812BK71_ACAPH</name>
<keyword evidence="3" id="KW-0862">Zinc</keyword>
<feature type="domain" description="ADAMTS cysteine-rich" evidence="6">
    <location>
        <begin position="337"/>
        <end position="405"/>
    </location>
</feature>
<dbReference type="EMBL" id="CAHIKZ030000628">
    <property type="protein sequence ID" value="CAE1230057.1"/>
    <property type="molecule type" value="Genomic_DNA"/>
</dbReference>
<dbReference type="Gene3D" id="3.40.390.10">
    <property type="entry name" value="Collagenase (Catalytic Domain)"/>
    <property type="match status" value="1"/>
</dbReference>
<gene>
    <name evidence="7" type="ORF">SPHA_17551</name>
</gene>
<evidence type="ECO:0000256" key="2">
    <source>
        <dbReference type="ARBA" id="ARBA00022801"/>
    </source>
</evidence>
<sequence length="670" mass="77006">MNVPLYVIRNDNEGNPILINKAENHNRNSALYHNIMKKSAFLLKGIENKPENFHVTGIIRMNAEMFELKKSNEDTAGKSVKKRKMGNYVFLKMTDYYAIELIQLNELKNHFIFAPDSKLNERPNRRRVQREVPEHNQLIDFSYDILIYIDFNEYLRIKEYMDRKNTLHPYEEDAKICDFYLLVINTLNLIFQHMENFSYKLRIYLKSIIILDTPEKNDFITQIPSYVNGSVNAEDLLSNFSNFDFGNIEYDHAVLFVGLDLYAVIQNQIQISVAVLEVNMMSRQVQPNTTNPWYFSSCSIKQIEEHLDDIIEQGSNCGEQTSMDCCNNNTAEITEHVYSLDEQCQIAFGNTSYIYRHNIYSQDVCKFILCVIPINGSTNAEVKPQISAPGTVCSSQKQCEQGDCIYSSKAPNISLPCLFGDKPRPIPSRNCSQLIEMIPQICGMDYFQEACVCSCSKHLTKDMCCPYGPETFTCLTSWCSNKSYDGFCCQTCPAYSNCSLGYSRRKRSNYFNTAMQKKAKLFLKSYLNLLTMKQNQEVDNYALEERQRDLTKCPLMTTGLFKYCNELVLTKSNSACYNEFISQICCQACILVMDKKSPGCEYGDSDEESCSQWAKEGQLASRCFTNKQVHEKICCKSCRLLVSTMYSGSKKNPISFPLIMMVLYACLVKI</sequence>
<dbReference type="Pfam" id="PF17771">
    <property type="entry name" value="ADAMTS_CR_2"/>
    <property type="match status" value="1"/>
</dbReference>
<dbReference type="GO" id="GO:0046872">
    <property type="term" value="F:metal ion binding"/>
    <property type="evidence" value="ECO:0007669"/>
    <property type="project" value="UniProtKB-KW"/>
</dbReference>
<evidence type="ECO:0000256" key="1">
    <source>
        <dbReference type="ARBA" id="ARBA00022723"/>
    </source>
</evidence>
<dbReference type="Gene3D" id="3.40.1620.60">
    <property type="match status" value="1"/>
</dbReference>
<dbReference type="InterPro" id="IPR024079">
    <property type="entry name" value="MetalloPept_cat_dom_sf"/>
</dbReference>
<dbReference type="GO" id="GO:0008237">
    <property type="term" value="F:metallopeptidase activity"/>
    <property type="evidence" value="ECO:0007669"/>
    <property type="project" value="InterPro"/>
</dbReference>
<organism evidence="7 8">
    <name type="scientific">Acanthosepion pharaonis</name>
    <name type="common">Pharaoh cuttlefish</name>
    <name type="synonym">Sepia pharaonis</name>
    <dbReference type="NCBI Taxonomy" id="158019"/>
    <lineage>
        <taxon>Eukaryota</taxon>
        <taxon>Metazoa</taxon>
        <taxon>Spiralia</taxon>
        <taxon>Lophotrochozoa</taxon>
        <taxon>Mollusca</taxon>
        <taxon>Cephalopoda</taxon>
        <taxon>Coleoidea</taxon>
        <taxon>Decapodiformes</taxon>
        <taxon>Sepiida</taxon>
        <taxon>Sepiina</taxon>
        <taxon>Sepiidae</taxon>
        <taxon>Acanthosepion</taxon>
    </lineage>
</organism>
<keyword evidence="5" id="KW-0325">Glycoprotein</keyword>
<accession>A0A812BK71</accession>
<dbReference type="InterPro" id="IPR041645">
    <property type="entry name" value="ADAMTS_CR_2"/>
</dbReference>
<evidence type="ECO:0000256" key="4">
    <source>
        <dbReference type="ARBA" id="ARBA00023157"/>
    </source>
</evidence>
<evidence type="ECO:0000256" key="3">
    <source>
        <dbReference type="ARBA" id="ARBA00022833"/>
    </source>
</evidence>
<evidence type="ECO:0000259" key="6">
    <source>
        <dbReference type="Pfam" id="PF17771"/>
    </source>
</evidence>
<keyword evidence="4" id="KW-1015">Disulfide bond</keyword>
<protein>
    <recommendedName>
        <fullName evidence="6">ADAMTS cysteine-rich domain-containing protein</fullName>
    </recommendedName>
</protein>
<evidence type="ECO:0000256" key="5">
    <source>
        <dbReference type="ARBA" id="ARBA00023180"/>
    </source>
</evidence>
<dbReference type="OrthoDB" id="6097485at2759"/>
<dbReference type="Proteomes" id="UP000597762">
    <property type="component" value="Unassembled WGS sequence"/>
</dbReference>
<keyword evidence="1" id="KW-0479">Metal-binding</keyword>
<keyword evidence="2" id="KW-0378">Hydrolase</keyword>
<keyword evidence="8" id="KW-1185">Reference proteome</keyword>
<evidence type="ECO:0000313" key="7">
    <source>
        <dbReference type="EMBL" id="CAE1230057.1"/>
    </source>
</evidence>